<feature type="binding site" evidence="5">
    <location>
        <begin position="150"/>
        <end position="157"/>
    </location>
    <ligand>
        <name>ADP</name>
        <dbReference type="ChEBI" id="CHEBI:456216"/>
    </ligand>
</feature>
<dbReference type="NCBIfam" id="NF003742">
    <property type="entry name" value="PRK05339.1"/>
    <property type="match status" value="1"/>
</dbReference>
<evidence type="ECO:0000313" key="6">
    <source>
        <dbReference type="EMBL" id="KID42625.1"/>
    </source>
</evidence>
<dbReference type="EMBL" id="JOJZ01000007">
    <property type="protein sequence ID" value="KID42625.1"/>
    <property type="molecule type" value="Genomic_DNA"/>
</dbReference>
<dbReference type="PANTHER" id="PTHR31756">
    <property type="entry name" value="PYRUVATE, PHOSPHATE DIKINASE REGULATORY PROTEIN 1, CHLOROPLASTIC"/>
    <property type="match status" value="1"/>
</dbReference>
<evidence type="ECO:0000313" key="7">
    <source>
        <dbReference type="Proteomes" id="UP000031397"/>
    </source>
</evidence>
<accession>A0A0C1M0H6</accession>
<dbReference type="Proteomes" id="UP000031397">
    <property type="component" value="Unassembled WGS sequence"/>
</dbReference>
<dbReference type="EC" id="2.7.11.32" evidence="5"/>
<dbReference type="InterPro" id="IPR005177">
    <property type="entry name" value="Kinase-pyrophosphorylase"/>
</dbReference>
<evidence type="ECO:0000256" key="2">
    <source>
        <dbReference type="ARBA" id="ARBA00022679"/>
    </source>
</evidence>
<dbReference type="RefSeq" id="WP_039142969.1">
    <property type="nucleotide sequence ID" value="NZ_JOJZ01000007.1"/>
</dbReference>
<comment type="caution">
    <text evidence="6">The sequence shown here is derived from an EMBL/GenBank/DDBJ whole genome shotgun (WGS) entry which is preliminary data.</text>
</comment>
<dbReference type="GO" id="GO:0004674">
    <property type="term" value="F:protein serine/threonine kinase activity"/>
    <property type="evidence" value="ECO:0007669"/>
    <property type="project" value="UniProtKB-UniRule"/>
</dbReference>
<dbReference type="HAMAP" id="MF_00921">
    <property type="entry name" value="PDRP"/>
    <property type="match status" value="1"/>
</dbReference>
<proteinExistence type="inferred from homology"/>
<protein>
    <recommendedName>
        <fullName evidence="5">Putative pyruvate, phosphate dikinase regulatory protein</fullName>
        <shortName evidence="5">PPDK regulatory protein</shortName>
        <ecNumber evidence="5">2.7.11.32</ecNumber>
        <ecNumber evidence="5">2.7.4.27</ecNumber>
    </recommendedName>
</protein>
<dbReference type="OrthoDB" id="9782201at2"/>
<dbReference type="AlphaFoldDB" id="A0A0C1M0H6"/>
<evidence type="ECO:0000256" key="5">
    <source>
        <dbReference type="HAMAP-Rule" id="MF_00921"/>
    </source>
</evidence>
<evidence type="ECO:0000256" key="1">
    <source>
        <dbReference type="ARBA" id="ARBA00022527"/>
    </source>
</evidence>
<keyword evidence="7" id="KW-1185">Reference proteome</keyword>
<keyword evidence="2 5" id="KW-0808">Transferase</keyword>
<dbReference type="EC" id="2.7.4.27" evidence="5"/>
<dbReference type="GO" id="GO:0016776">
    <property type="term" value="F:phosphotransferase activity, phosphate group as acceptor"/>
    <property type="evidence" value="ECO:0007669"/>
    <property type="project" value="UniProtKB-UniRule"/>
</dbReference>
<dbReference type="GO" id="GO:0005524">
    <property type="term" value="F:ATP binding"/>
    <property type="evidence" value="ECO:0007669"/>
    <property type="project" value="InterPro"/>
</dbReference>
<comment type="catalytic activity">
    <reaction evidence="5">
        <text>N(tele)-phospho-L-histidyl/O-phospho-L-threonyl-[pyruvate, phosphate dikinase] + phosphate + H(+) = N(tele)-phospho-L-histidyl/L-threonyl-[pyruvate, phosphate dikinase] + diphosphate</text>
        <dbReference type="Rhea" id="RHEA:43696"/>
        <dbReference type="Rhea" id="RHEA-COMP:10650"/>
        <dbReference type="Rhea" id="RHEA-COMP:10651"/>
        <dbReference type="ChEBI" id="CHEBI:15378"/>
        <dbReference type="ChEBI" id="CHEBI:30013"/>
        <dbReference type="ChEBI" id="CHEBI:33019"/>
        <dbReference type="ChEBI" id="CHEBI:43474"/>
        <dbReference type="ChEBI" id="CHEBI:61977"/>
        <dbReference type="ChEBI" id="CHEBI:83586"/>
        <dbReference type="EC" id="2.7.4.27"/>
    </reaction>
</comment>
<dbReference type="GeneID" id="74912784"/>
<keyword evidence="3 5" id="KW-0547">Nucleotide-binding</keyword>
<keyword evidence="1 5" id="KW-0723">Serine/threonine-protein kinase</keyword>
<dbReference type="InterPro" id="IPR026565">
    <property type="entry name" value="PPDK_reg"/>
</dbReference>
<organism evidence="6 7">
    <name type="scientific">Fructilactobacillus fructivorans</name>
    <dbReference type="NCBI Taxonomy" id="1614"/>
    <lineage>
        <taxon>Bacteria</taxon>
        <taxon>Bacillati</taxon>
        <taxon>Bacillota</taxon>
        <taxon>Bacilli</taxon>
        <taxon>Lactobacillales</taxon>
        <taxon>Lactobacillaceae</taxon>
        <taxon>Fructilactobacillus</taxon>
    </lineage>
</organism>
<gene>
    <name evidence="6" type="ORF">LfDm3_0077</name>
</gene>
<comment type="function">
    <text evidence="5">Bifunctional serine/threonine kinase and phosphorylase involved in the regulation of the pyruvate, phosphate dikinase (PPDK) by catalyzing its phosphorylation/dephosphorylation.</text>
</comment>
<sequence>MTTNFNAFIISDSSGATAMSIARTAVAQFPEANANFKRYPFIQTQSMLDGILKLAKEQDAIIFHTLVDPDLSKLVTAFAMDNNLYSFDCIQKPIQIISKKLHESAAEVPGLVHNLNEDYFKRISAIEFAVANDDGKRPNDLKKADIVLLGISRTSKTPLSLYLANQNLLVANVPIGPTIQLPEEVYQIDHNKIFGLTNSVTNLKKIRQERMIAYGLDPDTPYSDSKQIKKELDYAKHLYRKLDCLQINVYNKSIEETATIITQSLNINEQGH</sequence>
<dbReference type="Pfam" id="PF03618">
    <property type="entry name" value="Kinase-PPPase"/>
    <property type="match status" value="1"/>
</dbReference>
<keyword evidence="4 5" id="KW-0418">Kinase</keyword>
<evidence type="ECO:0000256" key="3">
    <source>
        <dbReference type="ARBA" id="ARBA00022741"/>
    </source>
</evidence>
<comment type="catalytic activity">
    <reaction evidence="5">
        <text>N(tele)-phospho-L-histidyl/L-threonyl-[pyruvate, phosphate dikinase] + ADP = N(tele)-phospho-L-histidyl/O-phospho-L-threonyl-[pyruvate, phosphate dikinase] + AMP + H(+)</text>
        <dbReference type="Rhea" id="RHEA:43692"/>
        <dbReference type="Rhea" id="RHEA-COMP:10650"/>
        <dbReference type="Rhea" id="RHEA-COMP:10651"/>
        <dbReference type="ChEBI" id="CHEBI:15378"/>
        <dbReference type="ChEBI" id="CHEBI:30013"/>
        <dbReference type="ChEBI" id="CHEBI:61977"/>
        <dbReference type="ChEBI" id="CHEBI:83586"/>
        <dbReference type="ChEBI" id="CHEBI:456215"/>
        <dbReference type="ChEBI" id="CHEBI:456216"/>
        <dbReference type="EC" id="2.7.11.32"/>
    </reaction>
</comment>
<evidence type="ECO:0000256" key="4">
    <source>
        <dbReference type="ARBA" id="ARBA00022777"/>
    </source>
</evidence>
<dbReference type="PATRIC" id="fig|1614.7.peg.69"/>
<dbReference type="GO" id="GO:0043531">
    <property type="term" value="F:ADP binding"/>
    <property type="evidence" value="ECO:0007669"/>
    <property type="project" value="UniProtKB-UniRule"/>
</dbReference>
<name>A0A0C1M0H6_9LACO</name>
<dbReference type="PANTHER" id="PTHR31756:SF3">
    <property type="entry name" value="PYRUVATE, PHOSPHATE DIKINASE REGULATORY PROTEIN 1, CHLOROPLASTIC"/>
    <property type="match status" value="1"/>
</dbReference>
<comment type="similarity">
    <text evidence="5">Belongs to the pyruvate, phosphate/water dikinase regulatory protein family. PDRP subfamily.</text>
</comment>
<reference evidence="6 7" key="1">
    <citation type="submission" date="2014-06" db="EMBL/GenBank/DDBJ databases">
        <title>Functional and comparative genomic analyses of the Drosophila gut microbiota identify candidate symbiosis factors.</title>
        <authorList>
            <person name="Newell P.D."/>
            <person name="Chaston J.M."/>
            <person name="Douglas A.E."/>
        </authorList>
    </citation>
    <scope>NUCLEOTIDE SEQUENCE [LARGE SCALE GENOMIC DNA]</scope>
    <source>
        <strain evidence="6 7">DmCS_002</strain>
    </source>
</reference>